<accession>E8R4M5</accession>
<protein>
    <submittedName>
        <fullName evidence="2">Uncharacterized protein</fullName>
    </submittedName>
</protein>
<evidence type="ECO:0000313" key="3">
    <source>
        <dbReference type="Proteomes" id="UP000008631"/>
    </source>
</evidence>
<sequence>MTTKLGKVFVVLITTLSLYLLGLAIAVVAIPSKWDARIAEVNKSINELRQEKVKYEERTLFQNARAEQAKKKLADLQTAYETQIKQLDTDATKVSRDIESARKSLAEVRVRTNELLEQTRETANQVDDAIDNLRAIRLQTREYDQQNQLLNDRIVNLRRQVEVVSKNEADLRRLSSASGSVVTAVNE</sequence>
<dbReference type="KEGG" id="ipa:Isop_0019"/>
<dbReference type="EMBL" id="CP002353">
    <property type="protein sequence ID" value="ADV60616.1"/>
    <property type="molecule type" value="Genomic_DNA"/>
</dbReference>
<evidence type="ECO:0000256" key="1">
    <source>
        <dbReference type="SAM" id="Coils"/>
    </source>
</evidence>
<dbReference type="InParanoid" id="E8R4M5"/>
<keyword evidence="1" id="KW-0175">Coiled coil</keyword>
<dbReference type="STRING" id="575540.Isop_0019"/>
<dbReference type="RefSeq" id="WP_013562905.1">
    <property type="nucleotide sequence ID" value="NC_014962.1"/>
</dbReference>
<dbReference type="AlphaFoldDB" id="E8R4M5"/>
<name>E8R4M5_ISOPI</name>
<dbReference type="HOGENOM" id="CLU_1445872_0_0_0"/>
<evidence type="ECO:0000313" key="2">
    <source>
        <dbReference type="EMBL" id="ADV60616.1"/>
    </source>
</evidence>
<organism evidence="2 3">
    <name type="scientific">Isosphaera pallida (strain ATCC 43644 / DSM 9630 / IS1B)</name>
    <dbReference type="NCBI Taxonomy" id="575540"/>
    <lineage>
        <taxon>Bacteria</taxon>
        <taxon>Pseudomonadati</taxon>
        <taxon>Planctomycetota</taxon>
        <taxon>Planctomycetia</taxon>
        <taxon>Isosphaerales</taxon>
        <taxon>Isosphaeraceae</taxon>
        <taxon>Isosphaera</taxon>
    </lineage>
</organism>
<dbReference type="Proteomes" id="UP000008631">
    <property type="component" value="Chromosome"/>
</dbReference>
<proteinExistence type="predicted"/>
<reference evidence="2 3" key="2">
    <citation type="journal article" date="2011" name="Stand. Genomic Sci.">
        <title>Complete genome sequence of Isosphaera pallida type strain (IS1B).</title>
        <authorList>
            <consortium name="US DOE Joint Genome Institute (JGI-PGF)"/>
            <person name="Goker M."/>
            <person name="Cleland D."/>
            <person name="Saunders E."/>
            <person name="Lapidus A."/>
            <person name="Nolan M."/>
            <person name="Lucas S."/>
            <person name="Hammon N."/>
            <person name="Deshpande S."/>
            <person name="Cheng J.F."/>
            <person name="Tapia R."/>
            <person name="Han C."/>
            <person name="Goodwin L."/>
            <person name="Pitluck S."/>
            <person name="Liolios K."/>
            <person name="Pagani I."/>
            <person name="Ivanova N."/>
            <person name="Mavromatis K."/>
            <person name="Pati A."/>
            <person name="Chen A."/>
            <person name="Palaniappan K."/>
            <person name="Land M."/>
            <person name="Hauser L."/>
            <person name="Chang Y.J."/>
            <person name="Jeffries C.D."/>
            <person name="Detter J.C."/>
            <person name="Beck B."/>
            <person name="Woyke T."/>
            <person name="Bristow J."/>
            <person name="Eisen J.A."/>
            <person name="Markowitz V."/>
            <person name="Hugenholtz P."/>
            <person name="Kyrpides N.C."/>
            <person name="Klenk H.P."/>
        </authorList>
    </citation>
    <scope>NUCLEOTIDE SEQUENCE [LARGE SCALE GENOMIC DNA]</scope>
    <source>
        <strain evidence="3">ATCC 43644 / DSM 9630 / IS1B</strain>
    </source>
</reference>
<reference key="1">
    <citation type="submission" date="2010-11" db="EMBL/GenBank/DDBJ databases">
        <title>The complete sequence of chromosome of Isophaera pallida ATCC 43644.</title>
        <authorList>
            <consortium name="US DOE Joint Genome Institute (JGI-PGF)"/>
            <person name="Lucas S."/>
            <person name="Copeland A."/>
            <person name="Lapidus A."/>
            <person name="Bruce D."/>
            <person name="Goodwin L."/>
            <person name="Pitluck S."/>
            <person name="Kyrpides N."/>
            <person name="Mavromatis K."/>
            <person name="Pagani I."/>
            <person name="Ivanova N."/>
            <person name="Saunders E."/>
            <person name="Brettin T."/>
            <person name="Detter J.C."/>
            <person name="Han C."/>
            <person name="Tapia R."/>
            <person name="Land M."/>
            <person name="Hauser L."/>
            <person name="Markowitz V."/>
            <person name="Cheng J.-F."/>
            <person name="Hugenholtz P."/>
            <person name="Woyke T."/>
            <person name="Wu D."/>
            <person name="Eisen J.A."/>
        </authorList>
    </citation>
    <scope>NUCLEOTIDE SEQUENCE</scope>
    <source>
        <strain>ATCC 43644</strain>
    </source>
</reference>
<gene>
    <name evidence="2" type="ordered locus">Isop_0019</name>
</gene>
<keyword evidence="3" id="KW-1185">Reference proteome</keyword>
<feature type="coiled-coil region" evidence="1">
    <location>
        <begin position="38"/>
        <end position="167"/>
    </location>
</feature>